<comment type="caution">
    <text evidence="15">The sequence shown here is derived from an EMBL/GenBank/DDBJ whole genome shotgun (WGS) entry which is preliminary data.</text>
</comment>
<dbReference type="InterPro" id="IPR001503">
    <property type="entry name" value="Glyco_trans_10"/>
</dbReference>
<keyword evidence="8" id="KW-1133">Transmembrane helix</keyword>
<evidence type="ECO:0000256" key="4">
    <source>
        <dbReference type="ARBA" id="ARBA00022676"/>
    </source>
</evidence>
<sequence>ELGTGSSNLKGFSDNNQNIKSIFKENGFINYPRKSYYVWNKEYLKANGYWNFRNFTSEEMKKLSIMGRRLFLHEDIGFPQPTTFVIYIYKFGPRLKMRLVNHYSQQSLDPFENCSVKNCRISYDHSDFHSADAVLFHLHLIEGPPVELQRVNYNQRWVWLSDESVFNTFYNAKDKNLNHYNKFFNWSMTYRSESDVPVPYGRVVPLLGTSAKLDLDVFSRKNKTLAILGSNCSGRNGRWNYVKVLEKYINIDSYGQCGKLKCSGHFNKDCNLLNPYKFYLAFENSNCKDYITEKTWWNSFEKETVPVVMGTTKSNYEKLLPPNSFIHVDDFESPKHLADYIR</sequence>
<evidence type="ECO:0000313" key="16">
    <source>
        <dbReference type="Proteomes" id="UP000326759"/>
    </source>
</evidence>
<evidence type="ECO:0000313" key="15">
    <source>
        <dbReference type="EMBL" id="KAB7500146.1"/>
    </source>
</evidence>
<dbReference type="Pfam" id="PF00852">
    <property type="entry name" value="Glyco_transf_10"/>
    <property type="match status" value="1"/>
</dbReference>
<evidence type="ECO:0000256" key="2">
    <source>
        <dbReference type="ARBA" id="ARBA00004922"/>
    </source>
</evidence>
<dbReference type="UniPathway" id="UPA00378"/>
<dbReference type="Proteomes" id="UP000326759">
    <property type="component" value="Unassembled WGS sequence"/>
</dbReference>
<evidence type="ECO:0000256" key="1">
    <source>
        <dbReference type="ARBA" id="ARBA00004447"/>
    </source>
</evidence>
<evidence type="ECO:0000256" key="12">
    <source>
        <dbReference type="RuleBase" id="RU003832"/>
    </source>
</evidence>
<dbReference type="Gene3D" id="3.40.50.11660">
    <property type="entry name" value="Glycosyl transferase family 10, C-terminal domain"/>
    <property type="match status" value="1"/>
</dbReference>
<keyword evidence="5 12" id="KW-0808">Transferase</keyword>
<gene>
    <name evidence="15" type="primary">FUT6_1</name>
    <name evidence="15" type="ORF">Anas_14139</name>
</gene>
<dbReference type="OrthoDB" id="427096at2759"/>
<dbReference type="EMBL" id="SEYY01015054">
    <property type="protein sequence ID" value="KAB7500146.1"/>
    <property type="molecule type" value="Genomic_DNA"/>
</dbReference>
<evidence type="ECO:0000256" key="6">
    <source>
        <dbReference type="ARBA" id="ARBA00022692"/>
    </source>
</evidence>
<dbReference type="InterPro" id="IPR055270">
    <property type="entry name" value="Glyco_tran_10_C"/>
</dbReference>
<dbReference type="AlphaFoldDB" id="A0A5N5T141"/>
<dbReference type="PANTHER" id="PTHR48438">
    <property type="entry name" value="ALPHA-(1,3)-FUCOSYLTRANSFERASE C-RELATED"/>
    <property type="match status" value="1"/>
</dbReference>
<evidence type="ECO:0000256" key="9">
    <source>
        <dbReference type="ARBA" id="ARBA00023034"/>
    </source>
</evidence>
<keyword evidence="4 12" id="KW-0328">Glycosyltransferase</keyword>
<accession>A0A5N5T141</accession>
<dbReference type="SUPFAM" id="SSF53756">
    <property type="entry name" value="UDP-Glycosyltransferase/glycogen phosphorylase"/>
    <property type="match status" value="1"/>
</dbReference>
<feature type="domain" description="Fucosyltransferase N-terminal" evidence="14">
    <location>
        <begin position="110"/>
        <end position="201"/>
    </location>
</feature>
<comment type="pathway">
    <text evidence="2">Protein modification; protein glycosylation.</text>
</comment>
<keyword evidence="6 12" id="KW-0812">Transmembrane</keyword>
<name>A0A5N5T141_9CRUS</name>
<dbReference type="Pfam" id="PF17039">
    <property type="entry name" value="Glyco_tran_10_N"/>
    <property type="match status" value="1"/>
</dbReference>
<keyword evidence="9 12" id="KW-0333">Golgi apparatus</keyword>
<evidence type="ECO:0000256" key="10">
    <source>
        <dbReference type="ARBA" id="ARBA00023136"/>
    </source>
</evidence>
<feature type="domain" description="Fucosyltransferase C-terminal" evidence="13">
    <location>
        <begin position="219"/>
        <end position="341"/>
    </location>
</feature>
<dbReference type="PANTHER" id="PTHR48438:SF1">
    <property type="entry name" value="ALPHA-(1,3)-FUCOSYLTRANSFERASE C-RELATED"/>
    <property type="match status" value="1"/>
</dbReference>
<keyword evidence="7" id="KW-0735">Signal-anchor</keyword>
<evidence type="ECO:0000259" key="14">
    <source>
        <dbReference type="Pfam" id="PF17039"/>
    </source>
</evidence>
<evidence type="ECO:0000256" key="8">
    <source>
        <dbReference type="ARBA" id="ARBA00022989"/>
    </source>
</evidence>
<dbReference type="FunFam" id="3.40.50.11660:FF:000004">
    <property type="entry name" value="Glycoprotein 3-alpha-L-fucosyltransferase A"/>
    <property type="match status" value="1"/>
</dbReference>
<keyword evidence="16" id="KW-1185">Reference proteome</keyword>
<evidence type="ECO:0000259" key="13">
    <source>
        <dbReference type="Pfam" id="PF00852"/>
    </source>
</evidence>
<dbReference type="EC" id="2.4.1.-" evidence="12"/>
<evidence type="ECO:0000256" key="5">
    <source>
        <dbReference type="ARBA" id="ARBA00022679"/>
    </source>
</evidence>
<keyword evidence="11" id="KW-0325">Glycoprotein</keyword>
<feature type="non-terminal residue" evidence="15">
    <location>
        <position position="1"/>
    </location>
</feature>
<protein>
    <recommendedName>
        <fullName evidence="12">Fucosyltransferase</fullName>
        <ecNumber evidence="12">2.4.1.-</ecNumber>
    </recommendedName>
</protein>
<proteinExistence type="inferred from homology"/>
<dbReference type="InterPro" id="IPR031481">
    <property type="entry name" value="Glyco_tran_10_N"/>
</dbReference>
<evidence type="ECO:0000256" key="7">
    <source>
        <dbReference type="ARBA" id="ARBA00022968"/>
    </source>
</evidence>
<comment type="similarity">
    <text evidence="3 12">Belongs to the glycosyltransferase 10 family.</text>
</comment>
<dbReference type="GO" id="GO:0008417">
    <property type="term" value="F:fucosyltransferase activity"/>
    <property type="evidence" value="ECO:0007669"/>
    <property type="project" value="InterPro"/>
</dbReference>
<organism evidence="15 16">
    <name type="scientific">Armadillidium nasatum</name>
    <dbReference type="NCBI Taxonomy" id="96803"/>
    <lineage>
        <taxon>Eukaryota</taxon>
        <taxon>Metazoa</taxon>
        <taxon>Ecdysozoa</taxon>
        <taxon>Arthropoda</taxon>
        <taxon>Crustacea</taxon>
        <taxon>Multicrustacea</taxon>
        <taxon>Malacostraca</taxon>
        <taxon>Eumalacostraca</taxon>
        <taxon>Peracarida</taxon>
        <taxon>Isopoda</taxon>
        <taxon>Oniscidea</taxon>
        <taxon>Crinocheta</taxon>
        <taxon>Armadillidiidae</taxon>
        <taxon>Armadillidium</taxon>
    </lineage>
</organism>
<dbReference type="GO" id="GO:0032580">
    <property type="term" value="C:Golgi cisterna membrane"/>
    <property type="evidence" value="ECO:0007669"/>
    <property type="project" value="UniProtKB-SubCell"/>
</dbReference>
<dbReference type="InterPro" id="IPR038577">
    <property type="entry name" value="GT10-like_C_sf"/>
</dbReference>
<evidence type="ECO:0000256" key="3">
    <source>
        <dbReference type="ARBA" id="ARBA00008919"/>
    </source>
</evidence>
<keyword evidence="10" id="KW-0472">Membrane</keyword>
<reference evidence="15 16" key="1">
    <citation type="journal article" date="2019" name="PLoS Biol.">
        <title>Sex chromosomes control vertical transmission of feminizing Wolbachia symbionts in an isopod.</title>
        <authorList>
            <person name="Becking T."/>
            <person name="Chebbi M.A."/>
            <person name="Giraud I."/>
            <person name="Moumen B."/>
            <person name="Laverre T."/>
            <person name="Caubet Y."/>
            <person name="Peccoud J."/>
            <person name="Gilbert C."/>
            <person name="Cordaux R."/>
        </authorList>
    </citation>
    <scope>NUCLEOTIDE SEQUENCE [LARGE SCALE GENOMIC DNA]</scope>
    <source>
        <strain evidence="15">ANa2</strain>
        <tissue evidence="15">Whole body excluding digestive tract and cuticle</tissue>
    </source>
</reference>
<comment type="subcellular location">
    <subcellularLocation>
        <location evidence="1 12">Golgi apparatus</location>
        <location evidence="1 12">Golgi stack membrane</location>
        <topology evidence="1 12">Single-pass type II membrane protein</topology>
    </subcellularLocation>
</comment>
<evidence type="ECO:0000256" key="11">
    <source>
        <dbReference type="ARBA" id="ARBA00023180"/>
    </source>
</evidence>